<feature type="compositionally biased region" description="Polar residues" evidence="1">
    <location>
        <begin position="135"/>
        <end position="148"/>
    </location>
</feature>
<dbReference type="AlphaFoldDB" id="A0A2R6WVU9"/>
<evidence type="ECO:0000313" key="2">
    <source>
        <dbReference type="EMBL" id="PTQ37969.1"/>
    </source>
</evidence>
<name>A0A2R6WVU9_MARPO</name>
<organism evidence="2 3">
    <name type="scientific">Marchantia polymorpha</name>
    <name type="common">Common liverwort</name>
    <name type="synonym">Marchantia aquatica</name>
    <dbReference type="NCBI Taxonomy" id="3197"/>
    <lineage>
        <taxon>Eukaryota</taxon>
        <taxon>Viridiplantae</taxon>
        <taxon>Streptophyta</taxon>
        <taxon>Embryophyta</taxon>
        <taxon>Marchantiophyta</taxon>
        <taxon>Marchantiopsida</taxon>
        <taxon>Marchantiidae</taxon>
        <taxon>Marchantiales</taxon>
        <taxon>Marchantiaceae</taxon>
        <taxon>Marchantia</taxon>
    </lineage>
</organism>
<evidence type="ECO:0000256" key="1">
    <source>
        <dbReference type="SAM" id="MobiDB-lite"/>
    </source>
</evidence>
<feature type="compositionally biased region" description="Gly residues" evidence="1">
    <location>
        <begin position="107"/>
        <end position="122"/>
    </location>
</feature>
<dbReference type="Gramene" id="Mp4g16130.1">
    <property type="protein sequence ID" value="Mp4g16130.1.cds"/>
    <property type="gene ID" value="Mp4g16130"/>
</dbReference>
<sequence length="148" mass="15253">MTWFENKVTAVDKHRTTTRGSVVSTGGAEDCSRGVGLGLGLREGEGEGEGWGFTLAGEPVNQGVWRWGWGRKGGTYHGARWQGLTDGENMEGGGRAALPENLRGGSQWLGGGGSEGLGGGSQGTTPRASAHHSQKSLASCTASDMSSC</sequence>
<protein>
    <submittedName>
        <fullName evidence="2">Uncharacterized protein</fullName>
    </submittedName>
</protein>
<dbReference type="Proteomes" id="UP000244005">
    <property type="component" value="Unassembled WGS sequence"/>
</dbReference>
<dbReference type="EMBL" id="KZ772726">
    <property type="protein sequence ID" value="PTQ37969.1"/>
    <property type="molecule type" value="Genomic_DNA"/>
</dbReference>
<accession>A0A2R6WVU9</accession>
<gene>
    <name evidence="2" type="ORF">MARPO_0054s0078</name>
</gene>
<feature type="region of interest" description="Disordered" evidence="1">
    <location>
        <begin position="87"/>
        <end position="148"/>
    </location>
</feature>
<keyword evidence="3" id="KW-1185">Reference proteome</keyword>
<proteinExistence type="predicted"/>
<reference evidence="3" key="1">
    <citation type="journal article" date="2017" name="Cell">
        <title>Insights into land plant evolution garnered from the Marchantia polymorpha genome.</title>
        <authorList>
            <person name="Bowman J.L."/>
            <person name="Kohchi T."/>
            <person name="Yamato K.T."/>
            <person name="Jenkins J."/>
            <person name="Shu S."/>
            <person name="Ishizaki K."/>
            <person name="Yamaoka S."/>
            <person name="Nishihama R."/>
            <person name="Nakamura Y."/>
            <person name="Berger F."/>
            <person name="Adam C."/>
            <person name="Aki S.S."/>
            <person name="Althoff F."/>
            <person name="Araki T."/>
            <person name="Arteaga-Vazquez M.A."/>
            <person name="Balasubrmanian S."/>
            <person name="Barry K."/>
            <person name="Bauer D."/>
            <person name="Boehm C.R."/>
            <person name="Briginshaw L."/>
            <person name="Caballero-Perez J."/>
            <person name="Catarino B."/>
            <person name="Chen F."/>
            <person name="Chiyoda S."/>
            <person name="Chovatia M."/>
            <person name="Davies K.M."/>
            <person name="Delmans M."/>
            <person name="Demura T."/>
            <person name="Dierschke T."/>
            <person name="Dolan L."/>
            <person name="Dorantes-Acosta A.E."/>
            <person name="Eklund D.M."/>
            <person name="Florent S.N."/>
            <person name="Flores-Sandoval E."/>
            <person name="Fujiyama A."/>
            <person name="Fukuzawa H."/>
            <person name="Galik B."/>
            <person name="Grimanelli D."/>
            <person name="Grimwood J."/>
            <person name="Grossniklaus U."/>
            <person name="Hamada T."/>
            <person name="Haseloff J."/>
            <person name="Hetherington A.J."/>
            <person name="Higo A."/>
            <person name="Hirakawa Y."/>
            <person name="Hundley H.N."/>
            <person name="Ikeda Y."/>
            <person name="Inoue K."/>
            <person name="Inoue S.I."/>
            <person name="Ishida S."/>
            <person name="Jia Q."/>
            <person name="Kakita M."/>
            <person name="Kanazawa T."/>
            <person name="Kawai Y."/>
            <person name="Kawashima T."/>
            <person name="Kennedy M."/>
            <person name="Kinose K."/>
            <person name="Kinoshita T."/>
            <person name="Kohara Y."/>
            <person name="Koide E."/>
            <person name="Komatsu K."/>
            <person name="Kopischke S."/>
            <person name="Kubo M."/>
            <person name="Kyozuka J."/>
            <person name="Lagercrantz U."/>
            <person name="Lin S.S."/>
            <person name="Lindquist E."/>
            <person name="Lipzen A.M."/>
            <person name="Lu C.W."/>
            <person name="De Luna E."/>
            <person name="Martienssen R.A."/>
            <person name="Minamino N."/>
            <person name="Mizutani M."/>
            <person name="Mizutani M."/>
            <person name="Mochizuki N."/>
            <person name="Monte I."/>
            <person name="Mosher R."/>
            <person name="Nagasaki H."/>
            <person name="Nakagami H."/>
            <person name="Naramoto S."/>
            <person name="Nishitani K."/>
            <person name="Ohtani M."/>
            <person name="Okamoto T."/>
            <person name="Okumura M."/>
            <person name="Phillips J."/>
            <person name="Pollak B."/>
            <person name="Reinders A."/>
            <person name="Rovekamp M."/>
            <person name="Sano R."/>
            <person name="Sawa S."/>
            <person name="Schmid M.W."/>
            <person name="Shirakawa M."/>
            <person name="Solano R."/>
            <person name="Spunde A."/>
            <person name="Suetsugu N."/>
            <person name="Sugano S."/>
            <person name="Sugiyama A."/>
            <person name="Sun R."/>
            <person name="Suzuki Y."/>
            <person name="Takenaka M."/>
            <person name="Takezawa D."/>
            <person name="Tomogane H."/>
            <person name="Tsuzuki M."/>
            <person name="Ueda T."/>
            <person name="Umeda M."/>
            <person name="Ward J.M."/>
            <person name="Watanabe Y."/>
            <person name="Yazaki K."/>
            <person name="Yokoyama R."/>
            <person name="Yoshitake Y."/>
            <person name="Yotsui I."/>
            <person name="Zachgo S."/>
            <person name="Schmutz J."/>
        </authorList>
    </citation>
    <scope>NUCLEOTIDE SEQUENCE [LARGE SCALE GENOMIC DNA]</scope>
    <source>
        <strain evidence="3">Tak-1</strain>
    </source>
</reference>
<evidence type="ECO:0000313" key="3">
    <source>
        <dbReference type="Proteomes" id="UP000244005"/>
    </source>
</evidence>